<dbReference type="AlphaFoldDB" id="A0A5B8J966"/>
<dbReference type="EMBL" id="CP042266">
    <property type="protein sequence ID" value="QDY78365.1"/>
    <property type="molecule type" value="Genomic_DNA"/>
</dbReference>
<dbReference type="KEGG" id="sqz:FQU76_19810"/>
<proteinExistence type="predicted"/>
<dbReference type="RefSeq" id="WP_146481680.1">
    <property type="nucleotide sequence ID" value="NZ_CP042266.1"/>
</dbReference>
<evidence type="ECO:0000313" key="2">
    <source>
        <dbReference type="Proteomes" id="UP000320580"/>
    </source>
</evidence>
<evidence type="ECO:0000313" key="1">
    <source>
        <dbReference type="EMBL" id="QDY78365.1"/>
    </source>
</evidence>
<keyword evidence="2" id="KW-1185">Reference proteome</keyword>
<organism evidence="1 2">
    <name type="scientific">Streptomyces qinzhouensis</name>
    <dbReference type="NCBI Taxonomy" id="2599401"/>
    <lineage>
        <taxon>Bacteria</taxon>
        <taxon>Bacillati</taxon>
        <taxon>Actinomycetota</taxon>
        <taxon>Actinomycetes</taxon>
        <taxon>Kitasatosporales</taxon>
        <taxon>Streptomycetaceae</taxon>
        <taxon>Streptomyces</taxon>
    </lineage>
</organism>
<gene>
    <name evidence="1" type="ORF">FQU76_19810</name>
</gene>
<dbReference type="Proteomes" id="UP000320580">
    <property type="component" value="Chromosome"/>
</dbReference>
<accession>A0A5B8J966</accession>
<protein>
    <submittedName>
        <fullName evidence="1">Uncharacterized protein</fullName>
    </submittedName>
</protein>
<name>A0A5B8J966_9ACTN</name>
<sequence length="77" mass="7894">MAVFDDGTTFNATAEYGTGVDPGWVGVTFSVSNNLQLPGVPPVTALEVAGALNALVQGKGYRKLVFTGPQALATLNP</sequence>
<reference evidence="1 2" key="1">
    <citation type="submission" date="2019-07" db="EMBL/GenBank/DDBJ databases">
        <authorList>
            <person name="Zhu P."/>
        </authorList>
    </citation>
    <scope>NUCLEOTIDE SEQUENCE [LARGE SCALE GENOMIC DNA]</scope>
    <source>
        <strain evidence="1 2">SSL-25</strain>
    </source>
</reference>